<keyword evidence="7" id="KW-1185">Reference proteome</keyword>
<dbReference type="Pfam" id="PF02449">
    <property type="entry name" value="Glyco_hydro_42"/>
    <property type="match status" value="1"/>
</dbReference>
<dbReference type="InterPro" id="IPR013529">
    <property type="entry name" value="Glyco_hydro_42_N"/>
</dbReference>
<organism evidence="6 7">
    <name type="scientific">Coraliomargarita algicola</name>
    <dbReference type="NCBI Taxonomy" id="3092156"/>
    <lineage>
        <taxon>Bacteria</taxon>
        <taxon>Pseudomonadati</taxon>
        <taxon>Verrucomicrobiota</taxon>
        <taxon>Opitutia</taxon>
        <taxon>Puniceicoccales</taxon>
        <taxon>Coraliomargaritaceae</taxon>
        <taxon>Coraliomargarita</taxon>
    </lineage>
</organism>
<evidence type="ECO:0000256" key="2">
    <source>
        <dbReference type="ARBA" id="ARBA00023295"/>
    </source>
</evidence>
<dbReference type="GO" id="GO:0004565">
    <property type="term" value="F:beta-galactosidase activity"/>
    <property type="evidence" value="ECO:0007669"/>
    <property type="project" value="UniProtKB-EC"/>
</dbReference>
<sequence length="371" mass="40986">MAQSMHQKCPTYWLLTTLLLSLACSASSALAVYKPTGVFSSSGASQSNIYQNPELRGVLIRTGWSKLEPRPGEFDFRHLDAQVANAQKHGVHWSLAVAGGATASPAWLIDTLQTDFVQISFRGKSGYRLPLYWDPIVQARLALLAQKLAERYQDDSQLALVYVTQMTSNGIEGHLNGVDMNTMREAGYTDDKWVNASKQAAHDFADAFKNKAIAIELHELNGSAAVPTRIMNELWGDPSLEKRVGVGLWWLSGKTHYQAGLIDALTAYPGDIYAQVIGRSDQSHRFESGDYSHVFEQAKQIGIRYIEPWEYEFRSSGRSAQGKWNSAMADFNQWADTHYRDTPANESATCCPASGAQKSDQPSAAGLITDK</sequence>
<dbReference type="SUPFAM" id="SSF51445">
    <property type="entry name" value="(Trans)glycosidases"/>
    <property type="match status" value="1"/>
</dbReference>
<dbReference type="RefSeq" id="WP_319830961.1">
    <property type="nucleotide sequence ID" value="NZ_CP138858.1"/>
</dbReference>
<dbReference type="EC" id="3.2.1.23" evidence="6"/>
<evidence type="ECO:0000256" key="4">
    <source>
        <dbReference type="SAM" id="SignalP"/>
    </source>
</evidence>
<proteinExistence type="predicted"/>
<gene>
    <name evidence="6" type="ORF">SH580_11180</name>
</gene>
<feature type="domain" description="Glycoside hydrolase family 42 N-terminal" evidence="5">
    <location>
        <begin position="62"/>
        <end position="163"/>
    </location>
</feature>
<keyword evidence="1 6" id="KW-0378">Hydrolase</keyword>
<dbReference type="EMBL" id="CP138858">
    <property type="protein sequence ID" value="WPJ93995.1"/>
    <property type="molecule type" value="Genomic_DNA"/>
</dbReference>
<reference evidence="6 7" key="1">
    <citation type="submission" date="2023-11" db="EMBL/GenBank/DDBJ databases">
        <title>Coraliomargarita sp. nov., isolated from marine algae.</title>
        <authorList>
            <person name="Lee J.K."/>
            <person name="Baek J.H."/>
            <person name="Kim J.M."/>
            <person name="Choi D.G."/>
            <person name="Jeon C.O."/>
        </authorList>
    </citation>
    <scope>NUCLEOTIDE SEQUENCE [LARGE SCALE GENOMIC DNA]</scope>
    <source>
        <strain evidence="6 7">J2-16</strain>
    </source>
</reference>
<name>A0ABZ0RGT4_9BACT</name>
<accession>A0ABZ0RGT4</accession>
<protein>
    <submittedName>
        <fullName evidence="6">Beta-galactosidase</fullName>
        <ecNumber evidence="6">3.2.1.23</ecNumber>
    </submittedName>
</protein>
<evidence type="ECO:0000256" key="3">
    <source>
        <dbReference type="SAM" id="MobiDB-lite"/>
    </source>
</evidence>
<feature type="region of interest" description="Disordered" evidence="3">
    <location>
        <begin position="343"/>
        <end position="371"/>
    </location>
</feature>
<evidence type="ECO:0000313" key="7">
    <source>
        <dbReference type="Proteomes" id="UP001324993"/>
    </source>
</evidence>
<feature type="chain" id="PRO_5045584763" evidence="4">
    <location>
        <begin position="32"/>
        <end position="371"/>
    </location>
</feature>
<evidence type="ECO:0000256" key="1">
    <source>
        <dbReference type="ARBA" id="ARBA00022801"/>
    </source>
</evidence>
<dbReference type="InterPro" id="IPR017853">
    <property type="entry name" value="GH"/>
</dbReference>
<evidence type="ECO:0000313" key="6">
    <source>
        <dbReference type="EMBL" id="WPJ93995.1"/>
    </source>
</evidence>
<keyword evidence="2 6" id="KW-0326">Glycosidase</keyword>
<keyword evidence="4" id="KW-0732">Signal</keyword>
<evidence type="ECO:0000259" key="5">
    <source>
        <dbReference type="Pfam" id="PF02449"/>
    </source>
</evidence>
<dbReference type="Proteomes" id="UP001324993">
    <property type="component" value="Chromosome"/>
</dbReference>
<feature type="signal peptide" evidence="4">
    <location>
        <begin position="1"/>
        <end position="31"/>
    </location>
</feature>
<dbReference type="Gene3D" id="3.20.20.80">
    <property type="entry name" value="Glycosidases"/>
    <property type="match status" value="1"/>
</dbReference>